<evidence type="ECO:0000313" key="1">
    <source>
        <dbReference type="EMBL" id="PYF83983.1"/>
    </source>
</evidence>
<sequence>MENDYKSAKVYFNQDIFYIITISSGGMSFSDFDAERYYHAKDVSNEKLGESIFKALRASRKITPESFLELFHSGVIQKRGEEETQYAINRFGYKNKRQLCRKMDGCGVSLTSNKIEITPTHHDSLEGYSSVKGQFESIFLSKDVSNEELGAAVREGLSRCTSSVK</sequence>
<proteinExistence type="predicted"/>
<dbReference type="CDD" id="cd13445">
    <property type="entry name" value="CDI_inhibitor_EC869_like"/>
    <property type="match status" value="1"/>
</dbReference>
<accession>A0A318V7E5</accession>
<evidence type="ECO:0000313" key="2">
    <source>
        <dbReference type="Proteomes" id="UP000247551"/>
    </source>
</evidence>
<reference evidence="1 2" key="1">
    <citation type="submission" date="2018-06" db="EMBL/GenBank/DDBJ databases">
        <title>Genomic Encyclopedia of Type Strains, Phase III (KMG-III): the genomes of soil and plant-associated and newly described type strains.</title>
        <authorList>
            <person name="Whitman W."/>
        </authorList>
    </citation>
    <scope>NUCLEOTIDE SEQUENCE [LARGE SCALE GENOMIC DNA]</scope>
    <source>
        <strain evidence="1 2">CECT 7730</strain>
    </source>
</reference>
<dbReference type="SUPFAM" id="SSF160207">
    <property type="entry name" value="NMB0488-like"/>
    <property type="match status" value="1"/>
</dbReference>
<dbReference type="AlphaFoldDB" id="A0A318V7E5"/>
<dbReference type="RefSeq" id="WP_110571469.1">
    <property type="nucleotide sequence ID" value="NZ_QKLW01000001.1"/>
</dbReference>
<dbReference type="Proteomes" id="UP000247551">
    <property type="component" value="Unassembled WGS sequence"/>
</dbReference>
<dbReference type="Gene3D" id="3.40.1590.10">
    <property type="entry name" value="NMB0488-like"/>
    <property type="match status" value="1"/>
</dbReference>
<gene>
    <name evidence="1" type="ORF">DFP75_1012</name>
</gene>
<dbReference type="InterPro" id="IPR037891">
    <property type="entry name" value="Cdil-like_sf"/>
</dbReference>
<organism evidence="1 2">
    <name type="scientific">Marinomonas alcarazii</name>
    <dbReference type="NCBI Taxonomy" id="491949"/>
    <lineage>
        <taxon>Bacteria</taxon>
        <taxon>Pseudomonadati</taxon>
        <taxon>Pseudomonadota</taxon>
        <taxon>Gammaproteobacteria</taxon>
        <taxon>Oceanospirillales</taxon>
        <taxon>Oceanospirillaceae</taxon>
        <taxon>Marinomonas</taxon>
    </lineage>
</organism>
<dbReference type="InterPro" id="IPR009888">
    <property type="entry name" value="CdiI_Proteobact"/>
</dbReference>
<name>A0A318V7E5_9GAMM</name>
<keyword evidence="2" id="KW-1185">Reference proteome</keyword>
<dbReference type="EMBL" id="QKLW01000001">
    <property type="protein sequence ID" value="PYF83983.1"/>
    <property type="molecule type" value="Genomic_DNA"/>
</dbReference>
<comment type="caution">
    <text evidence="1">The sequence shown here is derived from an EMBL/GenBank/DDBJ whole genome shotgun (WGS) entry which is preliminary data.</text>
</comment>
<dbReference type="Pfam" id="PF07262">
    <property type="entry name" value="CdiI"/>
    <property type="match status" value="1"/>
</dbReference>
<protein>
    <submittedName>
        <fullName evidence="1">Uncharacterized protein DUF1436</fullName>
    </submittedName>
</protein>